<accession>A0A6J4RTN3</accession>
<sequence>MLLLSATSSPLFEASGIGLQLFGLTPVVPTKTTANSNFFVGRFSCLRSPMSKA</sequence>
<reference evidence="1" key="1">
    <citation type="submission" date="2020-02" db="EMBL/GenBank/DDBJ databases">
        <authorList>
            <person name="Meier V. D."/>
        </authorList>
    </citation>
    <scope>NUCLEOTIDE SEQUENCE</scope>
    <source>
        <strain evidence="1">AVDCRST_MAG05</strain>
    </source>
</reference>
<organism evidence="1">
    <name type="scientific">uncultured Rubrobacteraceae bacterium</name>
    <dbReference type="NCBI Taxonomy" id="349277"/>
    <lineage>
        <taxon>Bacteria</taxon>
        <taxon>Bacillati</taxon>
        <taxon>Actinomycetota</taxon>
        <taxon>Rubrobacteria</taxon>
        <taxon>Rubrobacterales</taxon>
        <taxon>Rubrobacteraceae</taxon>
        <taxon>environmental samples</taxon>
    </lineage>
</organism>
<dbReference type="EMBL" id="CADCVM010000097">
    <property type="protein sequence ID" value="CAA9474938.1"/>
    <property type="molecule type" value="Genomic_DNA"/>
</dbReference>
<protein>
    <submittedName>
        <fullName evidence="1">Uncharacterized protein</fullName>
    </submittedName>
</protein>
<name>A0A6J4RTN3_9ACTN</name>
<dbReference type="AlphaFoldDB" id="A0A6J4RTN3"/>
<proteinExistence type="predicted"/>
<gene>
    <name evidence="1" type="ORF">AVDCRST_MAG05-854</name>
</gene>
<evidence type="ECO:0000313" key="1">
    <source>
        <dbReference type="EMBL" id="CAA9474938.1"/>
    </source>
</evidence>